<comment type="caution">
    <text evidence="1">The sequence shown here is derived from an EMBL/GenBank/DDBJ whole genome shotgun (WGS) entry which is preliminary data.</text>
</comment>
<name>A0A8J8NGD5_HALGN</name>
<sequence>MSVSKVLMLGGVLLLQRLISNKTFLLRLSIQLQYAMTKLTQRLWMTPISIVTYSESVPNPKLTSNKPSLTFQNQLQNLHPQILCSTNSLTTSHLPLPIKSQSLIQNCIKPCKTMIV</sequence>
<dbReference type="EMBL" id="RRYP01017245">
    <property type="protein sequence ID" value="TNV74244.1"/>
    <property type="molecule type" value="Genomic_DNA"/>
</dbReference>
<proteinExistence type="predicted"/>
<protein>
    <submittedName>
        <fullName evidence="1">Uncharacterized protein</fullName>
    </submittedName>
</protein>
<reference evidence="1" key="1">
    <citation type="submission" date="2019-06" db="EMBL/GenBank/DDBJ databases">
        <authorList>
            <person name="Zheng W."/>
        </authorList>
    </citation>
    <scope>NUCLEOTIDE SEQUENCE</scope>
    <source>
        <strain evidence="1">QDHG01</strain>
    </source>
</reference>
<accession>A0A8J8NGD5</accession>
<evidence type="ECO:0000313" key="2">
    <source>
        <dbReference type="Proteomes" id="UP000785679"/>
    </source>
</evidence>
<gene>
    <name evidence="1" type="ORF">FGO68_gene7987</name>
</gene>
<dbReference type="Proteomes" id="UP000785679">
    <property type="component" value="Unassembled WGS sequence"/>
</dbReference>
<organism evidence="1 2">
    <name type="scientific">Halteria grandinella</name>
    <dbReference type="NCBI Taxonomy" id="5974"/>
    <lineage>
        <taxon>Eukaryota</taxon>
        <taxon>Sar</taxon>
        <taxon>Alveolata</taxon>
        <taxon>Ciliophora</taxon>
        <taxon>Intramacronucleata</taxon>
        <taxon>Spirotrichea</taxon>
        <taxon>Stichotrichia</taxon>
        <taxon>Sporadotrichida</taxon>
        <taxon>Halteriidae</taxon>
        <taxon>Halteria</taxon>
    </lineage>
</organism>
<keyword evidence="2" id="KW-1185">Reference proteome</keyword>
<evidence type="ECO:0000313" key="1">
    <source>
        <dbReference type="EMBL" id="TNV74244.1"/>
    </source>
</evidence>
<dbReference type="AlphaFoldDB" id="A0A8J8NGD5"/>